<dbReference type="OrthoDB" id="2680392at2"/>
<protein>
    <recommendedName>
        <fullName evidence="3">DUF3800 domain-containing protein</fullName>
    </recommendedName>
</protein>
<dbReference type="RefSeq" id="WP_142526735.1">
    <property type="nucleotide sequence ID" value="NZ_CBCSJO010000003.1"/>
</dbReference>
<keyword evidence="2" id="KW-1185">Reference proteome</keyword>
<evidence type="ECO:0000313" key="1">
    <source>
        <dbReference type="EMBL" id="SMO42464.1"/>
    </source>
</evidence>
<gene>
    <name evidence="1" type="ORF">SAMN06265348_10232</name>
</gene>
<dbReference type="InterPro" id="IPR024524">
    <property type="entry name" value="DUF3800"/>
</dbReference>
<name>A0A521B5T6_9SPHI</name>
<evidence type="ECO:0008006" key="3">
    <source>
        <dbReference type="Google" id="ProtNLM"/>
    </source>
</evidence>
<dbReference type="EMBL" id="FXTN01000002">
    <property type="protein sequence ID" value="SMO42464.1"/>
    <property type="molecule type" value="Genomic_DNA"/>
</dbReference>
<sequence>MYFLYVDESGDAGKFDSSNLTKTGSPYLIYTGLVVHDAQWNQTLNTIKNFRKKIAKESFVSYNQEFHCAEMIDPRKIGAFTQISVPDRWKLIEEYCDLIGKVVKSSIIAAVLNKETSLLKPEEYTIAMITKLYQSFNHFLLQKKERGLVFFDRANERKISSHVRKLLGTNVTDRPLEIEQIDCILEDPVYKASSDSMLIQSADVVAYTVKEKEFPRAARKKFDADLIFDRKLLANCYNSHVSDNDGIIRR</sequence>
<dbReference type="Pfam" id="PF12686">
    <property type="entry name" value="DUF3800"/>
    <property type="match status" value="1"/>
</dbReference>
<dbReference type="AlphaFoldDB" id="A0A521B5T6"/>
<accession>A0A521B5T6</accession>
<organism evidence="1 2">
    <name type="scientific">Pedobacter westerhofensis</name>
    <dbReference type="NCBI Taxonomy" id="425512"/>
    <lineage>
        <taxon>Bacteria</taxon>
        <taxon>Pseudomonadati</taxon>
        <taxon>Bacteroidota</taxon>
        <taxon>Sphingobacteriia</taxon>
        <taxon>Sphingobacteriales</taxon>
        <taxon>Sphingobacteriaceae</taxon>
        <taxon>Pedobacter</taxon>
    </lineage>
</organism>
<reference evidence="1 2" key="1">
    <citation type="submission" date="2017-05" db="EMBL/GenBank/DDBJ databases">
        <authorList>
            <person name="Varghese N."/>
            <person name="Submissions S."/>
        </authorList>
    </citation>
    <scope>NUCLEOTIDE SEQUENCE [LARGE SCALE GENOMIC DNA]</scope>
    <source>
        <strain evidence="1 2">DSM 19036</strain>
    </source>
</reference>
<proteinExistence type="predicted"/>
<evidence type="ECO:0000313" key="2">
    <source>
        <dbReference type="Proteomes" id="UP000320300"/>
    </source>
</evidence>
<dbReference type="Proteomes" id="UP000320300">
    <property type="component" value="Unassembled WGS sequence"/>
</dbReference>